<dbReference type="EMBL" id="JAGSND010000032">
    <property type="protein sequence ID" value="MBR0600533.1"/>
    <property type="molecule type" value="Genomic_DNA"/>
</dbReference>
<evidence type="ECO:0000313" key="1">
    <source>
        <dbReference type="EMBL" id="MBR0600533.1"/>
    </source>
</evidence>
<dbReference type="RefSeq" id="WP_227020629.1">
    <property type="nucleotide sequence ID" value="NZ_JAGSND010000032.1"/>
</dbReference>
<dbReference type="AlphaFoldDB" id="A0A8J8B360"/>
<protein>
    <submittedName>
        <fullName evidence="1">DUF3848 domain-containing protein</fullName>
    </submittedName>
</protein>
<dbReference type="Proteomes" id="UP000675664">
    <property type="component" value="Unassembled WGS sequence"/>
</dbReference>
<keyword evidence="2" id="KW-1185">Reference proteome</keyword>
<proteinExistence type="predicted"/>
<sequence length="124" mass="14712">MEKKDIEKELSEKLEANYISFMKEWVKLEPLQLIEKAEEIAATKLVYEELKNGGYDKEHLAYLLRFKNPLEVVRDKWSEENGSEMVYDEDMRHALWSIADTRDAEQDYELDEAYLSPEQGVRMC</sequence>
<accession>A0A8J8B360</accession>
<evidence type="ECO:0000313" key="2">
    <source>
        <dbReference type="Proteomes" id="UP000675664"/>
    </source>
</evidence>
<name>A0A8J8B360_9FIRM</name>
<comment type="caution">
    <text evidence="1">The sequence shown here is derived from an EMBL/GenBank/DDBJ whole genome shotgun (WGS) entry which is preliminary data.</text>
</comment>
<reference evidence="1" key="1">
    <citation type="submission" date="2021-04" db="EMBL/GenBank/DDBJ databases">
        <title>Sinoanaerobacter chloroacetimidivorans sp. nov., an obligate anaerobic bacterium isolated from anaerobic sludge.</title>
        <authorList>
            <person name="Bao Y."/>
        </authorList>
    </citation>
    <scope>NUCLEOTIDE SEQUENCE</scope>
    <source>
        <strain evidence="1">BAD-6</strain>
    </source>
</reference>
<gene>
    <name evidence="1" type="ORF">KCX82_21925</name>
</gene>
<organism evidence="1 2">
    <name type="scientific">Sinanaerobacter chloroacetimidivorans</name>
    <dbReference type="NCBI Taxonomy" id="2818044"/>
    <lineage>
        <taxon>Bacteria</taxon>
        <taxon>Bacillati</taxon>
        <taxon>Bacillota</taxon>
        <taxon>Clostridia</taxon>
        <taxon>Peptostreptococcales</taxon>
        <taxon>Anaerovoracaceae</taxon>
        <taxon>Sinanaerobacter</taxon>
    </lineage>
</organism>
<reference evidence="1" key="2">
    <citation type="submission" date="2021-04" db="EMBL/GenBank/DDBJ databases">
        <authorList>
            <person name="Liu J."/>
        </authorList>
    </citation>
    <scope>NUCLEOTIDE SEQUENCE</scope>
    <source>
        <strain evidence="1">BAD-6</strain>
    </source>
</reference>